<keyword evidence="7" id="KW-0346">Stress response</keyword>
<feature type="transmembrane region" description="Helical" evidence="11">
    <location>
        <begin position="104"/>
        <end position="126"/>
    </location>
</feature>
<evidence type="ECO:0000256" key="10">
    <source>
        <dbReference type="ARBA" id="ARBA00093659"/>
    </source>
</evidence>
<dbReference type="FunFam" id="2.30.30.60:FF:000002">
    <property type="entry name" value="Mechanosensitive ion channel family protein"/>
    <property type="match status" value="1"/>
</dbReference>
<dbReference type="Pfam" id="PF00924">
    <property type="entry name" value="MS_channel_2nd"/>
    <property type="match status" value="1"/>
</dbReference>
<evidence type="ECO:0000256" key="5">
    <source>
        <dbReference type="ARBA" id="ARBA00022692"/>
    </source>
</evidence>
<evidence type="ECO:0000259" key="12">
    <source>
        <dbReference type="Pfam" id="PF00924"/>
    </source>
</evidence>
<evidence type="ECO:0000256" key="6">
    <source>
        <dbReference type="ARBA" id="ARBA00022989"/>
    </source>
</evidence>
<keyword evidence="3" id="KW-1003">Cell membrane</keyword>
<feature type="transmembrane region" description="Helical" evidence="11">
    <location>
        <begin position="165"/>
        <end position="182"/>
    </location>
</feature>
<gene>
    <name evidence="14" type="ORF">EV694_1092</name>
</gene>
<evidence type="ECO:0000313" key="15">
    <source>
        <dbReference type="Proteomes" id="UP000294702"/>
    </source>
</evidence>
<evidence type="ECO:0000256" key="4">
    <source>
        <dbReference type="ARBA" id="ARBA00022519"/>
    </source>
</evidence>
<dbReference type="PANTHER" id="PTHR30414">
    <property type="entry name" value="MINICONDUCTANCE MECHANOSENSITIVE CHANNEL YBDG"/>
    <property type="match status" value="1"/>
</dbReference>
<dbReference type="Gene3D" id="2.30.30.60">
    <property type="match status" value="1"/>
</dbReference>
<dbReference type="InterPro" id="IPR023408">
    <property type="entry name" value="MscS_beta-dom_sf"/>
</dbReference>
<keyword evidence="4" id="KW-0997">Cell inner membrane</keyword>
<dbReference type="InterPro" id="IPR049278">
    <property type="entry name" value="MS_channel_C"/>
</dbReference>
<dbReference type="Pfam" id="PF21082">
    <property type="entry name" value="MS_channel_3rd"/>
    <property type="match status" value="1"/>
</dbReference>
<evidence type="ECO:0000256" key="2">
    <source>
        <dbReference type="ARBA" id="ARBA00008017"/>
    </source>
</evidence>
<dbReference type="Proteomes" id="UP000294702">
    <property type="component" value="Unassembled WGS sequence"/>
</dbReference>
<dbReference type="InterPro" id="IPR006685">
    <property type="entry name" value="MscS_channel_2nd"/>
</dbReference>
<dbReference type="OrthoDB" id="9775207at2"/>
<evidence type="ECO:0000256" key="3">
    <source>
        <dbReference type="ARBA" id="ARBA00022475"/>
    </source>
</evidence>
<dbReference type="GO" id="GO:0005886">
    <property type="term" value="C:plasma membrane"/>
    <property type="evidence" value="ECO:0007669"/>
    <property type="project" value="UniProtKB-SubCell"/>
</dbReference>
<evidence type="ECO:0000256" key="1">
    <source>
        <dbReference type="ARBA" id="ARBA00004429"/>
    </source>
</evidence>
<dbReference type="InterPro" id="IPR030192">
    <property type="entry name" value="YbdG"/>
</dbReference>
<evidence type="ECO:0000256" key="11">
    <source>
        <dbReference type="SAM" id="Phobius"/>
    </source>
</evidence>
<feature type="transmembrane region" description="Helical" evidence="11">
    <location>
        <begin position="138"/>
        <end position="159"/>
    </location>
</feature>
<name>A0A4R1G116_9PAST</name>
<comment type="subcellular location">
    <subcellularLocation>
        <location evidence="1">Cell inner membrane</location>
        <topology evidence="1">Multi-pass membrane protein</topology>
    </subcellularLocation>
</comment>
<organism evidence="14 15">
    <name type="scientific">Volucribacter psittacicida</name>
    <dbReference type="NCBI Taxonomy" id="203482"/>
    <lineage>
        <taxon>Bacteria</taxon>
        <taxon>Pseudomonadati</taxon>
        <taxon>Pseudomonadota</taxon>
        <taxon>Gammaproteobacteria</taxon>
        <taxon>Pasteurellales</taxon>
        <taxon>Pasteurellaceae</taxon>
        <taxon>Volucribacter</taxon>
    </lineage>
</organism>
<feature type="domain" description="Mechanosensitive ion channel MscS" evidence="12">
    <location>
        <begin position="184"/>
        <end position="252"/>
    </location>
</feature>
<keyword evidence="8 11" id="KW-0472">Membrane</keyword>
<evidence type="ECO:0000259" key="13">
    <source>
        <dbReference type="Pfam" id="PF21082"/>
    </source>
</evidence>
<dbReference type="SUPFAM" id="SSF50182">
    <property type="entry name" value="Sm-like ribonucleoproteins"/>
    <property type="match status" value="1"/>
</dbReference>
<evidence type="ECO:0000256" key="8">
    <source>
        <dbReference type="ARBA" id="ARBA00023136"/>
    </source>
</evidence>
<keyword evidence="15" id="KW-1185">Reference proteome</keyword>
<dbReference type="AlphaFoldDB" id="A0A4R1G116"/>
<dbReference type="EMBL" id="SMFT01000002">
    <property type="protein sequence ID" value="TCJ98678.1"/>
    <property type="molecule type" value="Genomic_DNA"/>
</dbReference>
<sequence length="418" mass="47611">MFQTLQTWLQEHSLHNQDWLVTLIMIGFILVTALIIHVVLHMVLFRWLGNQFKNSKSILFNVLAEQRLFTNIGYTIQGIVLGIQLRVWLPETSWQELLVTLTEIWSLIFALLTLFALLDTIHNYLFRRNLAQHFPVKGLVQTVKLIASIGIGILLVSILLGKSPVILLSGLGAMTAVLMLVFKDPILGLVAGIQLSANRMLNVGDWLEMSKYNADGSVIDIGLTTVKVQNWDNTVTTIPTYALISDSFKNWRAMSESGGRRIKRAVYIDSSSVKFLSPEEVQKLSESQLLTDYLATRSNEIQEFNRQHNIQGNSPLNGRHLTNLGTFRAYLQRYLENNPHIRKDMTLMVRQLDPKEQGIPLEVYCFTNTVLWGEYEAIQADIFDHIFAVVAQFGLHIYQAPSGYDLRNVINNLRQTKE</sequence>
<dbReference type="RefSeq" id="WP_132690278.1">
    <property type="nucleotide sequence ID" value="NZ_SMFT01000002.1"/>
</dbReference>
<proteinExistence type="inferred from homology"/>
<reference evidence="14 15" key="1">
    <citation type="submission" date="2019-03" db="EMBL/GenBank/DDBJ databases">
        <title>Genomic Encyclopedia of Type Strains, Phase IV (KMG-IV): sequencing the most valuable type-strain genomes for metagenomic binning, comparative biology and taxonomic classification.</title>
        <authorList>
            <person name="Goeker M."/>
        </authorList>
    </citation>
    <scope>NUCLEOTIDE SEQUENCE [LARGE SCALE GENOMIC DNA]</scope>
    <source>
        <strain evidence="14 15">DSM 15534</strain>
    </source>
</reference>
<evidence type="ECO:0000256" key="7">
    <source>
        <dbReference type="ARBA" id="ARBA00023016"/>
    </source>
</evidence>
<keyword evidence="5 11" id="KW-0812">Transmembrane</keyword>
<dbReference type="PANTHER" id="PTHR30414:SF0">
    <property type="entry name" value="MINICONDUCTANCE MECHANOSENSITIVE CHANNEL YBDG"/>
    <property type="match status" value="1"/>
</dbReference>
<feature type="transmembrane region" description="Helical" evidence="11">
    <location>
        <begin position="68"/>
        <end position="89"/>
    </location>
</feature>
<dbReference type="GO" id="GO:0071470">
    <property type="term" value="P:cellular response to osmotic stress"/>
    <property type="evidence" value="ECO:0007669"/>
    <property type="project" value="InterPro"/>
</dbReference>
<feature type="transmembrane region" description="Helical" evidence="11">
    <location>
        <begin position="20"/>
        <end position="48"/>
    </location>
</feature>
<comment type="caution">
    <text evidence="14">The sequence shown here is derived from an EMBL/GenBank/DDBJ whole genome shotgun (WGS) entry which is preliminary data.</text>
</comment>
<accession>A0A4R1G116</accession>
<evidence type="ECO:0000313" key="14">
    <source>
        <dbReference type="EMBL" id="TCJ98678.1"/>
    </source>
</evidence>
<comment type="similarity">
    <text evidence="2">Belongs to the MscS (TC 1.A.23) family.</text>
</comment>
<evidence type="ECO:0000256" key="9">
    <source>
        <dbReference type="ARBA" id="ARBA00093630"/>
    </source>
</evidence>
<dbReference type="GO" id="GO:0008381">
    <property type="term" value="F:mechanosensitive monoatomic ion channel activity"/>
    <property type="evidence" value="ECO:0007669"/>
    <property type="project" value="InterPro"/>
</dbReference>
<protein>
    <recommendedName>
        <fullName evidence="9">Mechanosensing system component YbdG</fullName>
    </recommendedName>
    <alternativeName>
        <fullName evidence="10">Mechanosensitive channel homolog YbdG</fullName>
    </alternativeName>
</protein>
<dbReference type="InterPro" id="IPR010920">
    <property type="entry name" value="LSM_dom_sf"/>
</dbReference>
<feature type="domain" description="Mechanosensitive ion channel MscS C-terminal" evidence="13">
    <location>
        <begin position="331"/>
        <end position="397"/>
    </location>
</feature>
<keyword evidence="6 11" id="KW-1133">Transmembrane helix</keyword>